<evidence type="ECO:0000313" key="2">
    <source>
        <dbReference type="EMBL" id="KAF4496698.1"/>
    </source>
</evidence>
<sequence>MESNPASGTPPVTSTSELGKYIHFLPTFFPATTDNVNSEPQDLQGQSGNDVAFIDDDDDKTALNISIGDAHIRLPLFPEQETFTNPATYSYEETLSCLQRGIDLFWDDDMAARQINAGTDMHDSPQEQNPPQGQNPPQAPSATPDVKPIPQARARGVKRRDLGTSSRAAKRPADRDGQPATKKVKSGESPLPRAAKRPTRRNRQPATEEENSEKPRTLKKLLPKPRLPEPIQPCSISPMAPVPYQQEFQANRGFAYCVDNPALYGANRQPASYCNGTVSTGIQGLYYGSSRTRMGMDPGGVAFSDNASIHRSSYMVPQSQRTMRSTLPTPTSSPGMIPNPMSPQQQQLANGMTMGSTLPSPVSTPGQIPIATENLLPHLNRSMQDSQVGWFPAMTAEVTTNPLPWSTQHSYNPFFGGLQSMRQPAMPTGMGIRGEWTPPVNPSQPEPGHQFTGLHPTMR</sequence>
<name>A0A9P5B876_9HYPO</name>
<dbReference type="OrthoDB" id="5101715at2759"/>
<gene>
    <name evidence="2" type="ORF">FAGAP_7140</name>
</gene>
<organism evidence="2 3">
    <name type="scientific">Fusarium agapanthi</name>
    <dbReference type="NCBI Taxonomy" id="1803897"/>
    <lineage>
        <taxon>Eukaryota</taxon>
        <taxon>Fungi</taxon>
        <taxon>Dikarya</taxon>
        <taxon>Ascomycota</taxon>
        <taxon>Pezizomycotina</taxon>
        <taxon>Sordariomycetes</taxon>
        <taxon>Hypocreomycetidae</taxon>
        <taxon>Hypocreales</taxon>
        <taxon>Nectriaceae</taxon>
        <taxon>Fusarium</taxon>
        <taxon>Fusarium fujikuroi species complex</taxon>
    </lineage>
</organism>
<feature type="compositionally biased region" description="Polar residues" evidence="1">
    <location>
        <begin position="313"/>
        <end position="334"/>
    </location>
</feature>
<feature type="region of interest" description="Disordered" evidence="1">
    <location>
        <begin position="439"/>
        <end position="459"/>
    </location>
</feature>
<feature type="compositionally biased region" description="Basic residues" evidence="1">
    <location>
        <begin position="194"/>
        <end position="203"/>
    </location>
</feature>
<evidence type="ECO:0000256" key="1">
    <source>
        <dbReference type="SAM" id="MobiDB-lite"/>
    </source>
</evidence>
<protein>
    <submittedName>
        <fullName evidence="2">Uncharacterized protein</fullName>
    </submittedName>
</protein>
<dbReference type="EMBL" id="LUFC02000511">
    <property type="protein sequence ID" value="KAF4496698.1"/>
    <property type="molecule type" value="Genomic_DNA"/>
</dbReference>
<accession>A0A9P5B876</accession>
<dbReference type="AlphaFoldDB" id="A0A9P5B876"/>
<dbReference type="Proteomes" id="UP000737391">
    <property type="component" value="Unassembled WGS sequence"/>
</dbReference>
<feature type="region of interest" description="Disordered" evidence="1">
    <location>
        <begin position="313"/>
        <end position="337"/>
    </location>
</feature>
<keyword evidence="3" id="KW-1185">Reference proteome</keyword>
<comment type="caution">
    <text evidence="2">The sequence shown here is derived from an EMBL/GenBank/DDBJ whole genome shotgun (WGS) entry which is preliminary data.</text>
</comment>
<proteinExistence type="predicted"/>
<feature type="region of interest" description="Disordered" evidence="1">
    <location>
        <begin position="119"/>
        <end position="231"/>
    </location>
</feature>
<reference evidence="2" key="1">
    <citation type="submission" date="2020-01" db="EMBL/GenBank/DDBJ databases">
        <title>Identification and distribution of gene clusters putatively required for synthesis of sphingolipid metabolism inhibitors in phylogenetically diverse species of the filamentous fungus Fusarium.</title>
        <authorList>
            <person name="Kim H.-S."/>
            <person name="Busman M."/>
            <person name="Brown D.W."/>
            <person name="Divon H."/>
            <person name="Uhlig S."/>
            <person name="Proctor R.H."/>
        </authorList>
    </citation>
    <scope>NUCLEOTIDE SEQUENCE</scope>
    <source>
        <strain evidence="2">NRRL 31653</strain>
    </source>
</reference>
<evidence type="ECO:0000313" key="3">
    <source>
        <dbReference type="Proteomes" id="UP000737391"/>
    </source>
</evidence>